<feature type="compositionally biased region" description="Polar residues" evidence="1">
    <location>
        <begin position="1028"/>
        <end position="1038"/>
    </location>
</feature>
<dbReference type="InterPro" id="IPR019236">
    <property type="entry name" value="APP1_cat"/>
</dbReference>
<dbReference type="eggNOG" id="ENOG502QT5E">
    <property type="taxonomic scope" value="Eukaryota"/>
</dbReference>
<reference evidence="4" key="1">
    <citation type="journal article" date="2011" name="Nat. Commun.">
        <title>Effector diversification within compartments of the Leptosphaeria maculans genome affected by Repeat-Induced Point mutations.</title>
        <authorList>
            <person name="Rouxel T."/>
            <person name="Grandaubert J."/>
            <person name="Hane J.K."/>
            <person name="Hoede C."/>
            <person name="van de Wouw A.P."/>
            <person name="Couloux A."/>
            <person name="Dominguez V."/>
            <person name="Anthouard V."/>
            <person name="Bally P."/>
            <person name="Bourras S."/>
            <person name="Cozijnsen A.J."/>
            <person name="Ciuffetti L.M."/>
            <person name="Degrave A."/>
            <person name="Dilmaghani A."/>
            <person name="Duret L."/>
            <person name="Fudal I."/>
            <person name="Goodwin S.B."/>
            <person name="Gout L."/>
            <person name="Glaser N."/>
            <person name="Linglin J."/>
            <person name="Kema G.H.J."/>
            <person name="Lapalu N."/>
            <person name="Lawrence C.B."/>
            <person name="May K."/>
            <person name="Meyer M."/>
            <person name="Ollivier B."/>
            <person name="Poulain J."/>
            <person name="Schoch C.L."/>
            <person name="Simon A."/>
            <person name="Spatafora J.W."/>
            <person name="Stachowiak A."/>
            <person name="Turgeon B.G."/>
            <person name="Tyler B.M."/>
            <person name="Vincent D."/>
            <person name="Weissenbach J."/>
            <person name="Amselem J."/>
            <person name="Quesneville H."/>
            <person name="Oliver R.P."/>
            <person name="Wincker P."/>
            <person name="Balesdent M.-H."/>
            <person name="Howlett B.J."/>
        </authorList>
    </citation>
    <scope>NUCLEOTIDE SEQUENCE [LARGE SCALE GENOMIC DNA]</scope>
    <source>
        <strain evidence="4">JN3 / isolate v23.1.3 / race Av1-4-5-6-7-8</strain>
    </source>
</reference>
<dbReference type="GO" id="GO:0030479">
    <property type="term" value="C:actin cortical patch"/>
    <property type="evidence" value="ECO:0007669"/>
    <property type="project" value="TreeGrafter"/>
</dbReference>
<feature type="compositionally biased region" description="Polar residues" evidence="1">
    <location>
        <begin position="711"/>
        <end position="734"/>
    </location>
</feature>
<accession>E4ZNS9</accession>
<feature type="domain" description="Phosphatidate phosphatase APP1 catalytic" evidence="2">
    <location>
        <begin position="547"/>
        <end position="696"/>
    </location>
</feature>
<feature type="compositionally biased region" description="Polar residues" evidence="1">
    <location>
        <begin position="1008"/>
        <end position="1020"/>
    </location>
</feature>
<dbReference type="InterPro" id="IPR052935">
    <property type="entry name" value="Mg2+_PAP"/>
</dbReference>
<dbReference type="PIRSF" id="PIRSF037464">
    <property type="entry name" value="UCP037464_APP1"/>
    <property type="match status" value="1"/>
</dbReference>
<dbReference type="Pfam" id="PF09949">
    <property type="entry name" value="APP1_cat"/>
    <property type="match status" value="1"/>
</dbReference>
<dbReference type="HOGENOM" id="CLU_008292_0_0_1"/>
<feature type="region of interest" description="Disordered" evidence="1">
    <location>
        <begin position="258"/>
        <end position="283"/>
    </location>
</feature>
<feature type="compositionally biased region" description="Basic and acidic residues" evidence="1">
    <location>
        <begin position="811"/>
        <end position="836"/>
    </location>
</feature>
<feature type="region of interest" description="Disordered" evidence="1">
    <location>
        <begin position="1007"/>
        <end position="1042"/>
    </location>
</feature>
<dbReference type="InterPro" id="IPR036412">
    <property type="entry name" value="HAD-like_sf"/>
</dbReference>
<dbReference type="GO" id="GO:0008195">
    <property type="term" value="F:phosphatidate phosphatase activity"/>
    <property type="evidence" value="ECO:0007669"/>
    <property type="project" value="InterPro"/>
</dbReference>
<feature type="region of interest" description="Disordered" evidence="1">
    <location>
        <begin position="945"/>
        <end position="992"/>
    </location>
</feature>
<dbReference type="PANTHER" id="PTHR28208:SF3">
    <property type="entry name" value="PHOSPHATIDATE PHOSPHATASE APP1"/>
    <property type="match status" value="1"/>
</dbReference>
<dbReference type="OrthoDB" id="2117591at2759"/>
<dbReference type="Gene3D" id="6.10.140.100">
    <property type="match status" value="1"/>
</dbReference>
<dbReference type="STRING" id="985895.E4ZNS9"/>
<feature type="region of interest" description="Disordered" evidence="1">
    <location>
        <begin position="1"/>
        <end position="52"/>
    </location>
</feature>
<feature type="compositionally biased region" description="Low complexity" evidence="1">
    <location>
        <begin position="338"/>
        <end position="356"/>
    </location>
</feature>
<feature type="compositionally biased region" description="Basic and acidic residues" evidence="1">
    <location>
        <begin position="401"/>
        <end position="418"/>
    </location>
</feature>
<keyword evidence="4" id="KW-1185">Reference proteome</keyword>
<evidence type="ECO:0000313" key="3">
    <source>
        <dbReference type="EMBL" id="CBX93298.1"/>
    </source>
</evidence>
<gene>
    <name evidence="3" type="ORF">LEMA_P041990.1</name>
</gene>
<feature type="compositionally biased region" description="Basic and acidic residues" evidence="1">
    <location>
        <begin position="30"/>
        <end position="41"/>
    </location>
</feature>
<evidence type="ECO:0000313" key="4">
    <source>
        <dbReference type="Proteomes" id="UP000002668"/>
    </source>
</evidence>
<dbReference type="Proteomes" id="UP000002668">
    <property type="component" value="Genome"/>
</dbReference>
<protein>
    <recommendedName>
        <fullName evidence="2">Phosphatidate phosphatase APP1 catalytic domain-containing protein</fullName>
    </recommendedName>
</protein>
<dbReference type="PANTHER" id="PTHR28208">
    <property type="entry name" value="PHOSPHATIDATE PHOSPHATASE APP1"/>
    <property type="match status" value="1"/>
</dbReference>
<evidence type="ECO:0000259" key="2">
    <source>
        <dbReference type="Pfam" id="PF09949"/>
    </source>
</evidence>
<dbReference type="PROSITE" id="PS50330">
    <property type="entry name" value="UIM"/>
    <property type="match status" value="1"/>
</dbReference>
<dbReference type="InterPro" id="IPR003903">
    <property type="entry name" value="UIM_dom"/>
</dbReference>
<dbReference type="EMBL" id="FP929105">
    <property type="protein sequence ID" value="CBX93298.1"/>
    <property type="molecule type" value="Genomic_DNA"/>
</dbReference>
<dbReference type="InParanoid" id="E4ZNS9"/>
<sequence>MLVANGGWTPGCGARGLTPHDINSPSRPRAQTDRQTDRQTDPRTCSLPVGWMPKLPFRRKPSSAHTASSSLLRFLFPKTRARARNQLSRFRLDTLPALKHRAQSRIYQYILRRQALKLQGRQTILQRVRGHTRRLIGGGSGSGSSSGYLENAARTRRQHLVKRSAAQTSEDREMTYQESYEAREPGTRRRKLAGYLKAANEIRQSYTQQYAPSWSSKEPQYDYNGEDDAGAFPDAAVVRSGEEEMILFPSYARKHIKRKPDVQPGTIQQDQAEGRDVRESTGAGDAEFWKKQWDNYEDDNAVVDVDVRGWIYSPHKGQMSRKQRLFIGLARQLVGVQAPPAESTSSASSRDTSPSRHGFRERTHMRDAQRDEAIAAREAEEILRKGEREARMAAMGAYSEKPAKDIDDTETYRPDGGGDMRAGNLRARQLAHSTSNSSMRSEESIQPLKKRTSWNQPSEMSPAELAEANARLMARLRHFLAIPMANTPITVFFYNDQISKQRTVYTDASGHFSMSAALDFIPTHVRILASDKLSATEKVLITDAQGISVISDIDDTIKHSAISSGAREIFRNVFIRDLADLTIDGVREWYNRMAEMGVKFHYVSNSPWQLYPVISKYFSLAGLPPGSFHLKQYSGMLQGIFEPVAERKKVTLDKIARDFPERNFILIGDSGEADLEVYSDFVIENPGRVVAVFIRDVTTTTETPGFFSPSMGENHSSSDASSTQQAGDSTTQRLSKSRPSEEDDPELRAAIAASLRDMDEENSRRSNAKSSQHGVNEHPDSRPPLPARKSSQPSPSSRTGSTPNLIDLSSDNEHDRAAALRRVYTDSKDTPSKDRNSASSAVPKSAPPPPRKPAALKGASADSGSGNPAMMKKPTPPQPRKPSTTLNQSSPLSQQPSSANTTHDTNPVAVPKPQSIYDSQSQSQQSYGGMAREKLWSVYNALPALRSTDDAPQSSSSTLEADTGRKAPPPPPPRRGNRETASSAASYVGSKASAAWQHAPSLPYASRPQITSMQTSQPFSSAAPLQRLNRTNTGSTIGTVGGEQYGTKREQLWRQRWARAEQVLGERGVLLRSWRVGTDLIGESERIIREAEKKWKDSQGQDSQGRK</sequence>
<evidence type="ECO:0000256" key="1">
    <source>
        <dbReference type="SAM" id="MobiDB-lite"/>
    </source>
</evidence>
<dbReference type="SUPFAM" id="SSF56784">
    <property type="entry name" value="HAD-like"/>
    <property type="match status" value="1"/>
</dbReference>
<proteinExistence type="predicted"/>
<feature type="region of interest" description="Disordered" evidence="1">
    <location>
        <begin position="703"/>
        <end position="929"/>
    </location>
</feature>
<feature type="compositionally biased region" description="Low complexity" evidence="1">
    <location>
        <begin position="882"/>
        <end position="898"/>
    </location>
</feature>
<name>E4ZNS9_LEPMJ</name>
<dbReference type="GeneID" id="13287535"/>
<feature type="compositionally biased region" description="Low complexity" evidence="1">
    <location>
        <begin position="790"/>
        <end position="803"/>
    </location>
</feature>
<feature type="compositionally biased region" description="Polar residues" evidence="1">
    <location>
        <begin position="950"/>
        <end position="960"/>
    </location>
</feature>
<feature type="region of interest" description="Disordered" evidence="1">
    <location>
        <begin position="337"/>
        <end position="369"/>
    </location>
</feature>
<dbReference type="VEuPathDB" id="FungiDB:LEMA_P041990.1"/>
<organism evidence="4">
    <name type="scientific">Leptosphaeria maculans (strain JN3 / isolate v23.1.3 / race Av1-4-5-6-7-8)</name>
    <name type="common">Blackleg fungus</name>
    <name type="synonym">Phoma lingam</name>
    <dbReference type="NCBI Taxonomy" id="985895"/>
    <lineage>
        <taxon>Eukaryota</taxon>
        <taxon>Fungi</taxon>
        <taxon>Dikarya</taxon>
        <taxon>Ascomycota</taxon>
        <taxon>Pezizomycotina</taxon>
        <taxon>Dothideomycetes</taxon>
        <taxon>Pleosporomycetidae</taxon>
        <taxon>Pleosporales</taxon>
        <taxon>Pleosporineae</taxon>
        <taxon>Leptosphaeriaceae</taxon>
        <taxon>Plenodomus</taxon>
        <taxon>Plenodomus lingam/Leptosphaeria maculans species complex</taxon>
    </lineage>
</organism>
<dbReference type="OMA" id="RGPMTRK"/>
<feature type="region of interest" description="Disordered" evidence="1">
    <location>
        <begin position="395"/>
        <end position="458"/>
    </location>
</feature>
<dbReference type="AlphaFoldDB" id="E4ZNS9"/>
<feature type="compositionally biased region" description="Basic and acidic residues" evidence="1">
    <location>
        <begin position="358"/>
        <end position="369"/>
    </location>
</feature>
<dbReference type="InterPro" id="IPR017210">
    <property type="entry name" value="APP1"/>
</dbReference>